<dbReference type="InterPro" id="IPR043703">
    <property type="entry name" value="Lipid_II_synth_MurT"/>
</dbReference>
<feature type="domain" description="Mur ligase central" evidence="2">
    <location>
        <begin position="54"/>
        <end position="238"/>
    </location>
</feature>
<dbReference type="GO" id="GO:0009252">
    <property type="term" value="P:peptidoglycan biosynthetic process"/>
    <property type="evidence" value="ECO:0007669"/>
    <property type="project" value="UniProtKB-UniRule"/>
</dbReference>
<dbReference type="InterPro" id="IPR036565">
    <property type="entry name" value="Mur-like_cat_sf"/>
</dbReference>
<evidence type="ECO:0000313" key="7">
    <source>
        <dbReference type="Proteomes" id="UP001431572"/>
    </source>
</evidence>
<feature type="active site" evidence="1">
    <location>
        <position position="368"/>
    </location>
</feature>
<sequence length="462" mass="51053">MRQNLAIAGGKTILEVLRLARRGGTALPGLVAHRLDPHILTGMTARLSGGSALVTGTNGKTTTTRLFSSILASAGLKTVNNRSGSNLIRGLTSTLLSQATFTGKLEADIGLFEVDEAVFPQAATEIMPRLVLMNNLFRDQLDRYGEIETIRRRWVEAIKKLHSGTFLVLNADDPSVAYLGRFAPAGVRVLYYGLDAPEQSREHLQHAVDATKCIVCATPLQYSAIYISHMGHYHCPNCNFARPAPNFIAREVRLEGTDGSAFVLEFEGQRLDLRVGVPGLYNVYNAIGAATACIALGIAPENIRRGLESFKAAFGRIERISLTQGRTLLLALVKNPVGFNEVLRMLLQSPGKLRLMALLNDLIADGRDVSWIWDVDFEILQDRVEWLYTGGIRAYDMALRLKYAGVTPELICAEENISRALDEAIDRLKPNETLYITPTYTAMLQLREILQKKGLVVPFWEE</sequence>
<dbReference type="InterPro" id="IPR013564">
    <property type="entry name" value="MurT_C"/>
</dbReference>
<protein>
    <recommendedName>
        <fullName evidence="1">Lipid II isoglutaminyl synthase (glutamine-hydrolyzing) subunit MurT</fullName>
        <ecNumber evidence="1">6.3.5.13</ecNumber>
    </recommendedName>
</protein>
<dbReference type="Pfam" id="PF08353">
    <property type="entry name" value="MurT_C"/>
    <property type="match status" value="1"/>
</dbReference>
<comment type="function">
    <text evidence="1">The lipid II isoglutaminyl synthase complex catalyzes the formation of alpha-D-isoglutamine in the cell wall lipid II stem peptide. The MurT subunit catalyzes the ATP-dependent amidation of D-glutamate residue of lipid II, converting it to an isoglutamine residue.</text>
</comment>
<dbReference type="Proteomes" id="UP001431572">
    <property type="component" value="Chromosome 1"/>
</dbReference>
<comment type="similarity">
    <text evidence="1">Belongs to the MurCDEF family. MurT subfamily.</text>
</comment>
<comment type="pathway">
    <text evidence="1">Cell wall biogenesis; peptidoglycan biosynthesis.</text>
</comment>
<keyword evidence="1" id="KW-0961">Cell wall biogenesis/degradation</keyword>
<keyword evidence="1" id="KW-0133">Cell shape</keyword>
<dbReference type="RefSeq" id="WP_341469341.1">
    <property type="nucleotide sequence ID" value="NZ_CP128399.1"/>
</dbReference>
<evidence type="ECO:0000256" key="1">
    <source>
        <dbReference type="HAMAP-Rule" id="MF_02214"/>
    </source>
</evidence>
<keyword evidence="1" id="KW-0573">Peptidoglycan synthesis</keyword>
<feature type="binding site" evidence="1">
    <location>
        <position position="213"/>
    </location>
    <ligand>
        <name>Zn(2+)</name>
        <dbReference type="ChEBI" id="CHEBI:29105"/>
    </ligand>
</feature>
<dbReference type="GO" id="GO:0016881">
    <property type="term" value="F:acid-amino acid ligase activity"/>
    <property type="evidence" value="ECO:0007669"/>
    <property type="project" value="InterPro"/>
</dbReference>
<dbReference type="EMBL" id="CP128399">
    <property type="protein sequence ID" value="WJW67448.1"/>
    <property type="molecule type" value="Genomic_DNA"/>
</dbReference>
<comment type="catalytic activity">
    <reaction evidence="1">
        <text>beta-D-GlcNAc-(1-&gt;4)-Mur2Ac(oyl-L-Ala-gamma-D-Glu-L-Lys-D-Ala-D-Ala)-di-trans,octa-cis-undecaprenyl diphosphate + ATP = beta-D-GlcNAc-(1-&gt;4)-Mur2Ac(oyl-L-Ala-gamma-D-O-P-Glu-L-Lys-D-Ala-D-Ala)-di-trans,octa-cis-undecaprenyl diphosphate + ADP</text>
        <dbReference type="Rhea" id="RHEA:59488"/>
        <dbReference type="ChEBI" id="CHEBI:30616"/>
        <dbReference type="ChEBI" id="CHEBI:60033"/>
        <dbReference type="ChEBI" id="CHEBI:143132"/>
        <dbReference type="ChEBI" id="CHEBI:456216"/>
    </reaction>
</comment>
<comment type="subunit">
    <text evidence="1">Forms a heterodimer with GatD.</text>
</comment>
<reference evidence="4 6" key="1">
    <citation type="submission" date="2020-06" db="EMBL/GenBank/DDBJ databases">
        <title>Anoxygenic phototrophic Chloroflexota member uses a Type I reaction center.</title>
        <authorList>
            <person name="Tsuji J.M."/>
            <person name="Shaw N.A."/>
            <person name="Nagashima S."/>
            <person name="Venkiteswaran J."/>
            <person name="Schiff S.L."/>
            <person name="Hanada S."/>
            <person name="Tank M."/>
            <person name="Neufeld J.D."/>
        </authorList>
    </citation>
    <scope>NUCLEOTIDE SEQUENCE [LARGE SCALE GENOMIC DNA]</scope>
    <source>
        <strain evidence="4">L227-S17</strain>
    </source>
</reference>
<dbReference type="SUPFAM" id="SSF53623">
    <property type="entry name" value="MurD-like peptide ligases, catalytic domain"/>
    <property type="match status" value="1"/>
</dbReference>
<reference evidence="5" key="2">
    <citation type="journal article" date="2024" name="Nature">
        <title>Anoxygenic phototroph of the Chloroflexota uses a type I reaction centre.</title>
        <authorList>
            <person name="Tsuji J.M."/>
            <person name="Shaw N.A."/>
            <person name="Nagashima S."/>
            <person name="Venkiteswaran J.J."/>
            <person name="Schiff S.L."/>
            <person name="Watanabe T."/>
            <person name="Fukui M."/>
            <person name="Hanada S."/>
            <person name="Tank M."/>
            <person name="Neufeld J.D."/>
        </authorList>
    </citation>
    <scope>NUCLEOTIDE SEQUENCE</scope>
    <source>
        <strain evidence="5">L227-S17</strain>
    </source>
</reference>
<comment type="catalytic activity">
    <reaction evidence="1">
        <text>beta-D-GlcNAc-(1-&gt;4)-Mur2Ac(oyl-L-Ala-gamma-D-Glu-L-Lys-D-Ala-D-Ala)-di-trans,octa-cis-undecaprenyl diphosphate + L-glutamine + ATP + H2O = beta-D-GlcNAc-(1-&gt;4)-Mur2Ac(oyl-L-Ala-D-isoglutaminyl-L-Lys-D-Ala-D-Ala)-di-trans,octa-cis-undecaprenyl diphosphate + L-glutamate + ADP + phosphate + H(+)</text>
        <dbReference type="Rhea" id="RHEA:57928"/>
        <dbReference type="ChEBI" id="CHEBI:15377"/>
        <dbReference type="ChEBI" id="CHEBI:15378"/>
        <dbReference type="ChEBI" id="CHEBI:29985"/>
        <dbReference type="ChEBI" id="CHEBI:30616"/>
        <dbReference type="ChEBI" id="CHEBI:43474"/>
        <dbReference type="ChEBI" id="CHEBI:58359"/>
        <dbReference type="ChEBI" id="CHEBI:60033"/>
        <dbReference type="ChEBI" id="CHEBI:62233"/>
        <dbReference type="ChEBI" id="CHEBI:456216"/>
        <dbReference type="EC" id="6.3.5.13"/>
    </reaction>
</comment>
<dbReference type="PANTHER" id="PTHR23135">
    <property type="entry name" value="MUR LIGASE FAMILY MEMBER"/>
    <property type="match status" value="1"/>
</dbReference>
<dbReference type="EMBL" id="JACATZ010000001">
    <property type="protein sequence ID" value="NWJ45575.1"/>
    <property type="molecule type" value="Genomic_DNA"/>
</dbReference>
<feature type="binding site" evidence="1">
    <location>
        <position position="238"/>
    </location>
    <ligand>
        <name>Zn(2+)</name>
        <dbReference type="ChEBI" id="CHEBI:29105"/>
    </ligand>
</feature>
<dbReference type="GO" id="GO:0005524">
    <property type="term" value="F:ATP binding"/>
    <property type="evidence" value="ECO:0007669"/>
    <property type="project" value="UniProtKB-UniRule"/>
</dbReference>
<dbReference type="GO" id="GO:0140282">
    <property type="term" value="F:carbon-nitrogen ligase activity on lipid II"/>
    <property type="evidence" value="ECO:0007669"/>
    <property type="project" value="UniProtKB-UniRule"/>
</dbReference>
<feature type="binding site" evidence="1">
    <location>
        <position position="216"/>
    </location>
    <ligand>
        <name>Zn(2+)</name>
        <dbReference type="ChEBI" id="CHEBI:29105"/>
    </ligand>
</feature>
<gene>
    <name evidence="1" type="primary">murT</name>
    <name evidence="4" type="ORF">HXX08_06830</name>
    <name evidence="5" type="ORF">OZ401_000714</name>
</gene>
<dbReference type="Pfam" id="PF08245">
    <property type="entry name" value="Mur_ligase_M"/>
    <property type="match status" value="1"/>
</dbReference>
<dbReference type="GO" id="GO:0071555">
    <property type="term" value="P:cell wall organization"/>
    <property type="evidence" value="ECO:0007669"/>
    <property type="project" value="UniProtKB-KW"/>
</dbReference>
<keyword evidence="7" id="KW-1185">Reference proteome</keyword>
<keyword evidence="1" id="KW-0862">Zinc</keyword>
<dbReference type="HAMAP" id="MF_02214">
    <property type="entry name" value="Lipid_II_synth_MurT"/>
    <property type="match status" value="1"/>
</dbReference>
<proteinExistence type="inferred from homology"/>
<dbReference type="GO" id="GO:0008360">
    <property type="term" value="P:regulation of cell shape"/>
    <property type="evidence" value="ECO:0007669"/>
    <property type="project" value="UniProtKB-KW"/>
</dbReference>
<keyword evidence="1" id="KW-0547">Nucleotide-binding</keyword>
<dbReference type="AlphaFoldDB" id="A0A8T7M396"/>
<evidence type="ECO:0000313" key="5">
    <source>
        <dbReference type="EMBL" id="WJW67448.1"/>
    </source>
</evidence>
<name>A0A8T7M396_9CHLR</name>
<dbReference type="Proteomes" id="UP000521676">
    <property type="component" value="Unassembled WGS sequence"/>
</dbReference>
<dbReference type="InterPro" id="IPR013221">
    <property type="entry name" value="Mur_ligase_cen"/>
</dbReference>
<feature type="domain" description="Lipid II isoglutaminyl synthase (glutamine-hydrolyzing) subunit MurT C-terminal" evidence="3">
    <location>
        <begin position="332"/>
        <end position="443"/>
    </location>
</feature>
<evidence type="ECO:0000259" key="2">
    <source>
        <dbReference type="Pfam" id="PF08245"/>
    </source>
</evidence>
<keyword evidence="1" id="KW-0479">Metal-binding</keyword>
<organism evidence="4 6">
    <name type="scientific">Candidatus Chlorohelix allophototropha</name>
    <dbReference type="NCBI Taxonomy" id="3003348"/>
    <lineage>
        <taxon>Bacteria</taxon>
        <taxon>Bacillati</taxon>
        <taxon>Chloroflexota</taxon>
        <taxon>Chloroflexia</taxon>
        <taxon>Candidatus Chloroheliales</taxon>
        <taxon>Candidatus Chloroheliaceae</taxon>
        <taxon>Candidatus Chlorohelix</taxon>
    </lineage>
</organism>
<feature type="binding site" evidence="1">
    <location>
        <position position="235"/>
    </location>
    <ligand>
        <name>Zn(2+)</name>
        <dbReference type="ChEBI" id="CHEBI:29105"/>
    </ligand>
</feature>
<dbReference type="Gene3D" id="3.40.1190.10">
    <property type="entry name" value="Mur-like, catalytic domain"/>
    <property type="match status" value="1"/>
</dbReference>
<dbReference type="EC" id="6.3.5.13" evidence="1"/>
<comment type="catalytic activity">
    <reaction evidence="1">
        <text>beta-D-GlcNAc-(1-&gt;4)-Mur2Ac(oyl-L-Ala-gamma-D-O-P-Glu-L-Lys-D-Ala-D-Ala)-di-trans,octa-cis-undecaprenyl diphosphate + NH4(+) = beta-D-GlcNAc-(1-&gt;4)-Mur2Ac(oyl-L-Ala-D-isoglutaminyl-L-Lys-D-Ala-D-Ala)-di-trans,octa-cis-undecaprenyl diphosphate + phosphate + H(+)</text>
        <dbReference type="Rhea" id="RHEA:57932"/>
        <dbReference type="ChEBI" id="CHEBI:15378"/>
        <dbReference type="ChEBI" id="CHEBI:28938"/>
        <dbReference type="ChEBI" id="CHEBI:43474"/>
        <dbReference type="ChEBI" id="CHEBI:62233"/>
        <dbReference type="ChEBI" id="CHEBI:143132"/>
    </reaction>
</comment>
<accession>A0A8T7M396</accession>
<keyword evidence="1 5" id="KW-0436">Ligase</keyword>
<dbReference type="GO" id="GO:0008270">
    <property type="term" value="F:zinc ion binding"/>
    <property type="evidence" value="ECO:0007669"/>
    <property type="project" value="UniProtKB-UniRule"/>
</dbReference>
<evidence type="ECO:0000313" key="4">
    <source>
        <dbReference type="EMBL" id="NWJ45575.1"/>
    </source>
</evidence>
<keyword evidence="1" id="KW-0067">ATP-binding</keyword>
<dbReference type="PANTHER" id="PTHR23135:SF7">
    <property type="entry name" value="LIPID II ISOGLUTAMINYL SYNTHASE (GLUTAMINE-HYDROLYZING) SUBUNIT MURT"/>
    <property type="match status" value="1"/>
</dbReference>
<evidence type="ECO:0000313" key="6">
    <source>
        <dbReference type="Proteomes" id="UP000521676"/>
    </source>
</evidence>
<evidence type="ECO:0000259" key="3">
    <source>
        <dbReference type="Pfam" id="PF08353"/>
    </source>
</evidence>